<dbReference type="KEGG" id="hbs:IPV69_25295"/>
<dbReference type="PANTHER" id="PTHR34047:SF7">
    <property type="entry name" value="RNA-DIRECTED DNA POLYMERASE"/>
    <property type="match status" value="1"/>
</dbReference>
<dbReference type="GO" id="GO:0046872">
    <property type="term" value="F:metal ion binding"/>
    <property type="evidence" value="ECO:0007669"/>
    <property type="project" value="UniProtKB-KW"/>
</dbReference>
<dbReference type="AlphaFoldDB" id="A0A7M2WVM2"/>
<dbReference type="CDD" id="cd03487">
    <property type="entry name" value="RT_Bac_retron_II"/>
    <property type="match status" value="1"/>
</dbReference>
<evidence type="ECO:0000256" key="4">
    <source>
        <dbReference type="ARBA" id="ARBA00022723"/>
    </source>
</evidence>
<keyword evidence="11" id="KW-1185">Reference proteome</keyword>
<keyword evidence="3" id="KW-0548">Nucleotidyltransferase</keyword>
<evidence type="ECO:0000259" key="9">
    <source>
        <dbReference type="Pfam" id="PF00078"/>
    </source>
</evidence>
<comment type="similarity">
    <text evidence="7">Belongs to the bacterial reverse transcriptase family.</text>
</comment>
<dbReference type="Proteomes" id="UP000593765">
    <property type="component" value="Chromosome"/>
</dbReference>
<proteinExistence type="inferred from homology"/>
<sequence>MLNLKTPKNLAYRLGVSLSVLRDVADRPDDWIETLLLNDPTRPNKQREVLNVKGKLKQIQTRLLRVVLLPVLNVSPYSHGGISGRNIKTNASCHLNANYLFSADISNFYPSIGHRRVYQLFSKRLNCSPDVSRLCTKLTTYDYKLALGLPTSPILADQLFHPIDARIAGACRSMGLSYSRFVDDIAISGSFDLSPESCGVSALLERIVTGNGFELQLEKSRFGRLSEDEMTITQLRVRNGRLDVREQYVLELERQLADAGELSNDRHFDGPFYTESQVRGRVQFVGWINRDRKRQLLQRFREVNWTQAMAVGRSRGLVVQKKTLIRMQKSDLDSTET</sequence>
<evidence type="ECO:0000256" key="8">
    <source>
        <dbReference type="ARBA" id="ARBA00048173"/>
    </source>
</evidence>
<keyword evidence="4" id="KW-0479">Metal-binding</keyword>
<evidence type="ECO:0000256" key="7">
    <source>
        <dbReference type="ARBA" id="ARBA00034120"/>
    </source>
</evidence>
<accession>A0A7M2WVM2</accession>
<name>A0A7M2WVM2_9BACT</name>
<evidence type="ECO:0000256" key="1">
    <source>
        <dbReference type="ARBA" id="ARBA00012493"/>
    </source>
</evidence>
<evidence type="ECO:0000256" key="2">
    <source>
        <dbReference type="ARBA" id="ARBA00022679"/>
    </source>
</evidence>
<gene>
    <name evidence="10" type="ORF">IPV69_25295</name>
</gene>
<dbReference type="RefSeq" id="WP_206292514.1">
    <property type="nucleotide sequence ID" value="NZ_CP063458.1"/>
</dbReference>
<dbReference type="PRINTS" id="PR00866">
    <property type="entry name" value="RNADNAPOLMS"/>
</dbReference>
<reference evidence="10 11" key="1">
    <citation type="submission" date="2020-10" db="EMBL/GenBank/DDBJ databases">
        <title>Wide distribution of Phycisphaera-like planctomycetes from WD2101 soil group in peatlands and genome analysis of the first cultivated representative.</title>
        <authorList>
            <person name="Dedysh S.N."/>
            <person name="Beletsky A.V."/>
            <person name="Ivanova A."/>
            <person name="Kulichevskaya I.S."/>
            <person name="Suzina N.E."/>
            <person name="Philippov D.A."/>
            <person name="Rakitin A.L."/>
            <person name="Mardanov A.V."/>
            <person name="Ravin N.V."/>
        </authorList>
    </citation>
    <scope>NUCLEOTIDE SEQUENCE [LARGE SCALE GENOMIC DNA]</scope>
    <source>
        <strain evidence="10 11">M1803</strain>
    </source>
</reference>
<evidence type="ECO:0000313" key="11">
    <source>
        <dbReference type="Proteomes" id="UP000593765"/>
    </source>
</evidence>
<keyword evidence="2" id="KW-0808">Transferase</keyword>
<dbReference type="InterPro" id="IPR000477">
    <property type="entry name" value="RT_dom"/>
</dbReference>
<evidence type="ECO:0000256" key="5">
    <source>
        <dbReference type="ARBA" id="ARBA00022842"/>
    </source>
</evidence>
<evidence type="ECO:0000256" key="6">
    <source>
        <dbReference type="ARBA" id="ARBA00022918"/>
    </source>
</evidence>
<dbReference type="InterPro" id="IPR000123">
    <property type="entry name" value="Reverse_transcriptase_msDNA"/>
</dbReference>
<dbReference type="GO" id="GO:0003723">
    <property type="term" value="F:RNA binding"/>
    <property type="evidence" value="ECO:0007669"/>
    <property type="project" value="InterPro"/>
</dbReference>
<dbReference type="EMBL" id="CP063458">
    <property type="protein sequence ID" value="QOV89473.1"/>
    <property type="molecule type" value="Genomic_DNA"/>
</dbReference>
<organism evidence="10 11">
    <name type="scientific">Humisphaera borealis</name>
    <dbReference type="NCBI Taxonomy" id="2807512"/>
    <lineage>
        <taxon>Bacteria</taxon>
        <taxon>Pseudomonadati</taxon>
        <taxon>Planctomycetota</taxon>
        <taxon>Phycisphaerae</taxon>
        <taxon>Tepidisphaerales</taxon>
        <taxon>Tepidisphaeraceae</taxon>
        <taxon>Humisphaera</taxon>
    </lineage>
</organism>
<dbReference type="PANTHER" id="PTHR34047">
    <property type="entry name" value="NUCLEAR INTRON MATURASE 1, MITOCHONDRIAL-RELATED"/>
    <property type="match status" value="1"/>
</dbReference>
<comment type="catalytic activity">
    <reaction evidence="8">
        <text>DNA(n) + a 2'-deoxyribonucleoside 5'-triphosphate = DNA(n+1) + diphosphate</text>
        <dbReference type="Rhea" id="RHEA:22508"/>
        <dbReference type="Rhea" id="RHEA-COMP:17339"/>
        <dbReference type="Rhea" id="RHEA-COMP:17340"/>
        <dbReference type="ChEBI" id="CHEBI:33019"/>
        <dbReference type="ChEBI" id="CHEBI:61560"/>
        <dbReference type="ChEBI" id="CHEBI:173112"/>
        <dbReference type="EC" id="2.7.7.49"/>
    </reaction>
</comment>
<dbReference type="Pfam" id="PF00078">
    <property type="entry name" value="RVT_1"/>
    <property type="match status" value="1"/>
</dbReference>
<dbReference type="InterPro" id="IPR051083">
    <property type="entry name" value="GrpII_Intron_Splice-Mob/Def"/>
</dbReference>
<evidence type="ECO:0000313" key="10">
    <source>
        <dbReference type="EMBL" id="QOV89473.1"/>
    </source>
</evidence>
<protein>
    <recommendedName>
        <fullName evidence="1">RNA-directed DNA polymerase</fullName>
        <ecNumber evidence="1">2.7.7.49</ecNumber>
    </recommendedName>
</protein>
<keyword evidence="5" id="KW-0460">Magnesium</keyword>
<dbReference type="GO" id="GO:0003964">
    <property type="term" value="F:RNA-directed DNA polymerase activity"/>
    <property type="evidence" value="ECO:0007669"/>
    <property type="project" value="UniProtKB-KW"/>
</dbReference>
<dbReference type="EC" id="2.7.7.49" evidence="1"/>
<feature type="domain" description="Reverse transcriptase" evidence="9">
    <location>
        <begin position="57"/>
        <end position="223"/>
    </location>
</feature>
<keyword evidence="6 10" id="KW-0695">RNA-directed DNA polymerase</keyword>
<evidence type="ECO:0000256" key="3">
    <source>
        <dbReference type="ARBA" id="ARBA00022695"/>
    </source>
</evidence>